<dbReference type="PROSITE" id="PS51471">
    <property type="entry name" value="FE2OG_OXY"/>
    <property type="match status" value="1"/>
</dbReference>
<sequence>MSTEELKLPLIDLSGYIDPKAPGDRERVIAEVKDACAKFGFFQTKGHNIPLGLQKGLLKSIDTLFDMPKEEKRKLSFLQNVSRRGYEESGMSLRDGDKLPDSKEAYYIGREDPVIEHAGFYGPNVWPPLPEDQFRKPVWDYYQATHNLGSIIWEILLQGLGHPISLMESFAKKPMVMMKMIRYPPLAATLPGQFGVGAHTDFGGVTVLLQEPGKHGLEVWLEEKEDWVPVQAVEDVYVINCGDMIMRWSGMQYKSAKHRVINKADNESRLSCATFFHGDIFATNPLNPEDPNKETVGQLLIKRFGNQFSLSKEWKAEVQAAA</sequence>
<dbReference type="InterPro" id="IPR044861">
    <property type="entry name" value="IPNS-like_FE2OG_OXY"/>
</dbReference>
<organism evidence="4 5">
    <name type="scientific">Lentithecium fluviatile CBS 122367</name>
    <dbReference type="NCBI Taxonomy" id="1168545"/>
    <lineage>
        <taxon>Eukaryota</taxon>
        <taxon>Fungi</taxon>
        <taxon>Dikarya</taxon>
        <taxon>Ascomycota</taxon>
        <taxon>Pezizomycotina</taxon>
        <taxon>Dothideomycetes</taxon>
        <taxon>Pleosporomycetidae</taxon>
        <taxon>Pleosporales</taxon>
        <taxon>Massarineae</taxon>
        <taxon>Lentitheciaceae</taxon>
        <taxon>Lentithecium</taxon>
    </lineage>
</organism>
<dbReference type="OrthoDB" id="288590at2759"/>
<proteinExistence type="inferred from homology"/>
<dbReference type="AlphaFoldDB" id="A0A6G1ILE9"/>
<accession>A0A6G1ILE9</accession>
<dbReference type="InterPro" id="IPR027443">
    <property type="entry name" value="IPNS-like_sf"/>
</dbReference>
<dbReference type="Pfam" id="PF14226">
    <property type="entry name" value="DIOX_N"/>
    <property type="match status" value="1"/>
</dbReference>
<evidence type="ECO:0000259" key="3">
    <source>
        <dbReference type="PROSITE" id="PS51471"/>
    </source>
</evidence>
<dbReference type="GO" id="GO:0016491">
    <property type="term" value="F:oxidoreductase activity"/>
    <property type="evidence" value="ECO:0007669"/>
    <property type="project" value="UniProtKB-KW"/>
</dbReference>
<comment type="similarity">
    <text evidence="1 2">Belongs to the iron/ascorbate-dependent oxidoreductase family.</text>
</comment>
<reference evidence="4" key="1">
    <citation type="journal article" date="2020" name="Stud. Mycol.">
        <title>101 Dothideomycetes genomes: a test case for predicting lifestyles and emergence of pathogens.</title>
        <authorList>
            <person name="Haridas S."/>
            <person name="Albert R."/>
            <person name="Binder M."/>
            <person name="Bloem J."/>
            <person name="Labutti K."/>
            <person name="Salamov A."/>
            <person name="Andreopoulos B."/>
            <person name="Baker S."/>
            <person name="Barry K."/>
            <person name="Bills G."/>
            <person name="Bluhm B."/>
            <person name="Cannon C."/>
            <person name="Castanera R."/>
            <person name="Culley D."/>
            <person name="Daum C."/>
            <person name="Ezra D."/>
            <person name="Gonzalez J."/>
            <person name="Henrissat B."/>
            <person name="Kuo A."/>
            <person name="Liang C."/>
            <person name="Lipzen A."/>
            <person name="Lutzoni F."/>
            <person name="Magnuson J."/>
            <person name="Mondo S."/>
            <person name="Nolan M."/>
            <person name="Ohm R."/>
            <person name="Pangilinan J."/>
            <person name="Park H.-J."/>
            <person name="Ramirez L."/>
            <person name="Alfaro M."/>
            <person name="Sun H."/>
            <person name="Tritt A."/>
            <person name="Yoshinaga Y."/>
            <person name="Zwiers L.-H."/>
            <person name="Turgeon B."/>
            <person name="Goodwin S."/>
            <person name="Spatafora J."/>
            <person name="Crous P."/>
            <person name="Grigoriev I."/>
        </authorList>
    </citation>
    <scope>NUCLEOTIDE SEQUENCE</scope>
    <source>
        <strain evidence="4">CBS 122367</strain>
    </source>
</reference>
<feature type="domain" description="Fe2OG dioxygenase" evidence="3">
    <location>
        <begin position="173"/>
        <end position="278"/>
    </location>
</feature>
<keyword evidence="2" id="KW-0479">Metal-binding</keyword>
<evidence type="ECO:0000313" key="5">
    <source>
        <dbReference type="Proteomes" id="UP000799291"/>
    </source>
</evidence>
<dbReference type="EMBL" id="MU005610">
    <property type="protein sequence ID" value="KAF2678709.1"/>
    <property type="molecule type" value="Genomic_DNA"/>
</dbReference>
<dbReference type="InterPro" id="IPR050231">
    <property type="entry name" value="Iron_ascorbate_oxido_reductase"/>
</dbReference>
<dbReference type="InterPro" id="IPR005123">
    <property type="entry name" value="Oxoglu/Fe-dep_dioxygenase_dom"/>
</dbReference>
<dbReference type="GO" id="GO:0044283">
    <property type="term" value="P:small molecule biosynthetic process"/>
    <property type="evidence" value="ECO:0007669"/>
    <property type="project" value="UniProtKB-ARBA"/>
</dbReference>
<evidence type="ECO:0000256" key="2">
    <source>
        <dbReference type="RuleBase" id="RU003682"/>
    </source>
</evidence>
<dbReference type="InterPro" id="IPR026992">
    <property type="entry name" value="DIOX_N"/>
</dbReference>
<dbReference type="Pfam" id="PF03171">
    <property type="entry name" value="2OG-FeII_Oxy"/>
    <property type="match status" value="1"/>
</dbReference>
<evidence type="ECO:0000313" key="4">
    <source>
        <dbReference type="EMBL" id="KAF2678709.1"/>
    </source>
</evidence>
<dbReference type="SUPFAM" id="SSF51197">
    <property type="entry name" value="Clavaminate synthase-like"/>
    <property type="match status" value="1"/>
</dbReference>
<evidence type="ECO:0000256" key="1">
    <source>
        <dbReference type="ARBA" id="ARBA00008056"/>
    </source>
</evidence>
<dbReference type="Proteomes" id="UP000799291">
    <property type="component" value="Unassembled WGS sequence"/>
</dbReference>
<dbReference type="GO" id="GO:0046872">
    <property type="term" value="F:metal ion binding"/>
    <property type="evidence" value="ECO:0007669"/>
    <property type="project" value="UniProtKB-KW"/>
</dbReference>
<dbReference type="PANTHER" id="PTHR47990">
    <property type="entry name" value="2-OXOGLUTARATE (2OG) AND FE(II)-DEPENDENT OXYGENASE SUPERFAMILY PROTEIN-RELATED"/>
    <property type="match status" value="1"/>
</dbReference>
<protein>
    <submittedName>
        <fullName evidence="4">2OG-Fe(II) oxygenase</fullName>
    </submittedName>
</protein>
<dbReference type="Gene3D" id="2.60.120.330">
    <property type="entry name" value="B-lactam Antibiotic, Isopenicillin N Synthase, Chain"/>
    <property type="match status" value="1"/>
</dbReference>
<gene>
    <name evidence="4" type="ORF">K458DRAFT_394767</name>
</gene>
<keyword evidence="2" id="KW-0408">Iron</keyword>
<name>A0A6G1ILE9_9PLEO</name>
<keyword evidence="2" id="KW-0560">Oxidoreductase</keyword>
<keyword evidence="5" id="KW-1185">Reference proteome</keyword>